<dbReference type="PANTHER" id="PTHR43141:SF4">
    <property type="entry name" value="CYTOCHROME BD2 SUBUNIT II"/>
    <property type="match status" value="1"/>
</dbReference>
<organism evidence="8 9">
    <name type="scientific">Pacificimonas pallii</name>
    <dbReference type="NCBI Taxonomy" id="2827236"/>
    <lineage>
        <taxon>Bacteria</taxon>
        <taxon>Pseudomonadati</taxon>
        <taxon>Pseudomonadota</taxon>
        <taxon>Alphaproteobacteria</taxon>
        <taxon>Sphingomonadales</taxon>
        <taxon>Sphingosinicellaceae</taxon>
        <taxon>Pacificimonas</taxon>
    </lineage>
</organism>
<comment type="similarity">
    <text evidence="2">Belongs to the cytochrome ubiquinol oxidase subunit 2 family.</text>
</comment>
<feature type="transmembrane region" description="Helical" evidence="7">
    <location>
        <begin position="233"/>
        <end position="252"/>
    </location>
</feature>
<keyword evidence="6 7" id="KW-0472">Membrane</keyword>
<feature type="transmembrane region" description="Helical" evidence="7">
    <location>
        <begin position="87"/>
        <end position="105"/>
    </location>
</feature>
<evidence type="ECO:0000256" key="6">
    <source>
        <dbReference type="ARBA" id="ARBA00023136"/>
    </source>
</evidence>
<feature type="transmembrane region" description="Helical" evidence="7">
    <location>
        <begin position="12"/>
        <end position="42"/>
    </location>
</feature>
<evidence type="ECO:0000256" key="5">
    <source>
        <dbReference type="ARBA" id="ARBA00022989"/>
    </source>
</evidence>
<feature type="transmembrane region" description="Helical" evidence="7">
    <location>
        <begin position="264"/>
        <end position="284"/>
    </location>
</feature>
<evidence type="ECO:0000313" key="9">
    <source>
        <dbReference type="Proteomes" id="UP000722336"/>
    </source>
</evidence>
<evidence type="ECO:0000256" key="7">
    <source>
        <dbReference type="SAM" id="Phobius"/>
    </source>
</evidence>
<dbReference type="EMBL" id="JAGSPA010000003">
    <property type="protein sequence ID" value="MBV7257395.1"/>
    <property type="molecule type" value="Genomic_DNA"/>
</dbReference>
<accession>A0ABS6SG69</accession>
<evidence type="ECO:0000313" key="8">
    <source>
        <dbReference type="EMBL" id="MBV7257395.1"/>
    </source>
</evidence>
<feature type="transmembrane region" description="Helical" evidence="7">
    <location>
        <begin position="162"/>
        <end position="186"/>
    </location>
</feature>
<dbReference type="RefSeq" id="WP_218446206.1">
    <property type="nucleotide sequence ID" value="NZ_JAGSPA010000003.1"/>
</dbReference>
<dbReference type="NCBIfam" id="TIGR00203">
    <property type="entry name" value="cydB"/>
    <property type="match status" value="1"/>
</dbReference>
<comment type="subcellular location">
    <subcellularLocation>
        <location evidence="1">Cell membrane</location>
        <topology evidence="1">Multi-pass membrane protein</topology>
    </subcellularLocation>
</comment>
<name>A0ABS6SG69_9SPHN</name>
<dbReference type="PANTHER" id="PTHR43141">
    <property type="entry name" value="CYTOCHROME BD2 SUBUNIT II"/>
    <property type="match status" value="1"/>
</dbReference>
<evidence type="ECO:0000256" key="2">
    <source>
        <dbReference type="ARBA" id="ARBA00007543"/>
    </source>
</evidence>
<dbReference type="Proteomes" id="UP000722336">
    <property type="component" value="Unassembled WGS sequence"/>
</dbReference>
<keyword evidence="5 7" id="KW-1133">Transmembrane helix</keyword>
<keyword evidence="3" id="KW-1003">Cell membrane</keyword>
<evidence type="ECO:0000256" key="3">
    <source>
        <dbReference type="ARBA" id="ARBA00022475"/>
    </source>
</evidence>
<comment type="caution">
    <text evidence="8">The sequence shown here is derived from an EMBL/GenBank/DDBJ whole genome shotgun (WGS) entry which is preliminary data.</text>
</comment>
<dbReference type="Pfam" id="PF02322">
    <property type="entry name" value="Cyt_bd_oxida_II"/>
    <property type="match status" value="1"/>
</dbReference>
<protein>
    <submittedName>
        <fullName evidence="8">Cytochrome d ubiquinol oxidase subunit II</fullName>
    </submittedName>
</protein>
<gene>
    <name evidence="8" type="primary">cydB</name>
    <name evidence="8" type="ORF">KCG44_11420</name>
</gene>
<feature type="transmembrane region" description="Helical" evidence="7">
    <location>
        <begin position="198"/>
        <end position="221"/>
    </location>
</feature>
<feature type="transmembrane region" description="Helical" evidence="7">
    <location>
        <begin position="117"/>
        <end position="142"/>
    </location>
</feature>
<reference evidence="8 9" key="1">
    <citation type="submission" date="2021-04" db="EMBL/GenBank/DDBJ databases">
        <authorList>
            <person name="Pira H."/>
            <person name="Risdian C."/>
            <person name="Wink J."/>
        </authorList>
    </citation>
    <scope>NUCLEOTIDE SEQUENCE [LARGE SCALE GENOMIC DNA]</scope>
    <source>
        <strain evidence="8 9">WHA3</strain>
    </source>
</reference>
<keyword evidence="9" id="KW-1185">Reference proteome</keyword>
<dbReference type="InterPro" id="IPR003317">
    <property type="entry name" value="Cyt-d_oxidase_su2"/>
</dbReference>
<evidence type="ECO:0000256" key="4">
    <source>
        <dbReference type="ARBA" id="ARBA00022692"/>
    </source>
</evidence>
<keyword evidence="4 7" id="KW-0812">Transmembrane</keyword>
<evidence type="ECO:0000256" key="1">
    <source>
        <dbReference type="ARBA" id="ARBA00004651"/>
    </source>
</evidence>
<proteinExistence type="inferred from homology"/>
<sequence>MSGLETSLPLTTIWAFIIAGSVFAYVVMDGFDLGIGILFPWFDVGNERDQAMNAIAPVWDGNETWLVLGGGGLFAAFPLAYAVVLPALYPCVIAMLLGLVFRGVAFEYRWRDPGHRALWDIAFTAGSVVAAFSQGLILGALLDGIAVEARAYAGGWWDWLSPFSILTGISVIVGYALLGATFLIYKVEGNANVIAKRFAWRLFWGTGAAIAAVSAGTLFLSQRYFEKWFSMPGLVYTSIVPILVAVLCFLFIRAMRRGQELAPFLICLGLFLVTFAGLGVSMWPDIIPGAVSIMDAAAPAKSQIFMLVGAAIMMPIIIAYTAYAYWVFRGKVGSDGYHD</sequence>
<feature type="transmembrane region" description="Helical" evidence="7">
    <location>
        <begin position="304"/>
        <end position="328"/>
    </location>
</feature>